<dbReference type="CDD" id="cd06464">
    <property type="entry name" value="ACD_sHsps-like"/>
    <property type="match status" value="1"/>
</dbReference>
<comment type="similarity">
    <text evidence="1 2">Belongs to the small heat shock protein (HSP20) family.</text>
</comment>
<dbReference type="Proteomes" id="UP000811899">
    <property type="component" value="Unassembled WGS sequence"/>
</dbReference>
<dbReference type="RefSeq" id="WP_214170792.1">
    <property type="nucleotide sequence ID" value="NZ_JAHCVJ010000002.1"/>
</dbReference>
<dbReference type="InterPro" id="IPR002068">
    <property type="entry name" value="A-crystallin/Hsp20_dom"/>
</dbReference>
<dbReference type="PROSITE" id="PS01031">
    <property type="entry name" value="SHSP"/>
    <property type="match status" value="1"/>
</dbReference>
<evidence type="ECO:0000313" key="4">
    <source>
        <dbReference type="EMBL" id="MBT0664021.1"/>
    </source>
</evidence>
<dbReference type="EMBL" id="JAHCVJ010000002">
    <property type="protein sequence ID" value="MBT0664021.1"/>
    <property type="molecule type" value="Genomic_DNA"/>
</dbReference>
<dbReference type="AlphaFoldDB" id="A0AAW4KZE8"/>
<protein>
    <submittedName>
        <fullName evidence="4">Hsp20/alpha crystallin family protein</fullName>
    </submittedName>
</protein>
<accession>A0AAW4KZE8</accession>
<feature type="domain" description="SHSP" evidence="3">
    <location>
        <begin position="35"/>
        <end position="146"/>
    </location>
</feature>
<proteinExistence type="inferred from homology"/>
<evidence type="ECO:0000259" key="3">
    <source>
        <dbReference type="PROSITE" id="PS01031"/>
    </source>
</evidence>
<dbReference type="Pfam" id="PF00011">
    <property type="entry name" value="HSP20"/>
    <property type="match status" value="1"/>
</dbReference>
<evidence type="ECO:0000313" key="5">
    <source>
        <dbReference type="Proteomes" id="UP000811899"/>
    </source>
</evidence>
<comment type="caution">
    <text evidence="4">The sequence shown here is derived from an EMBL/GenBank/DDBJ whole genome shotgun (WGS) entry which is preliminary data.</text>
</comment>
<name>A0AAW4KZE8_9BACT</name>
<dbReference type="InterPro" id="IPR031107">
    <property type="entry name" value="Small_HSP"/>
</dbReference>
<sequence length="146" mass="16935">MSVIPKDPVDWLTLFRQQVEVIFNYLSSAERLGGKDEHEYLPLVDIFDTADNYVVEFELPGFDRKDLRLSVCCNTLLLEGVKRREGRKGCRFIRVERHFGHFSRMIEIPPSVDIQGVKARYDKGTLSVTFPRLHGNQEVIRDVPIE</sequence>
<evidence type="ECO:0000256" key="2">
    <source>
        <dbReference type="RuleBase" id="RU003616"/>
    </source>
</evidence>
<reference evidence="4 5" key="1">
    <citation type="submission" date="2021-05" db="EMBL/GenBank/DDBJ databases">
        <title>The draft genome of Geobacter pelophilus DSM 12255.</title>
        <authorList>
            <person name="Xu Z."/>
            <person name="Masuda Y."/>
            <person name="Itoh H."/>
            <person name="Senoo K."/>
        </authorList>
    </citation>
    <scope>NUCLEOTIDE SEQUENCE [LARGE SCALE GENOMIC DNA]</scope>
    <source>
        <strain evidence="4 5">DSM 12255</strain>
    </source>
</reference>
<dbReference type="Gene3D" id="2.60.40.790">
    <property type="match status" value="1"/>
</dbReference>
<dbReference type="InterPro" id="IPR008978">
    <property type="entry name" value="HSP20-like_chaperone"/>
</dbReference>
<evidence type="ECO:0000256" key="1">
    <source>
        <dbReference type="PROSITE-ProRule" id="PRU00285"/>
    </source>
</evidence>
<organism evidence="4 5">
    <name type="scientific">Geoanaerobacter pelophilus</name>
    <dbReference type="NCBI Taxonomy" id="60036"/>
    <lineage>
        <taxon>Bacteria</taxon>
        <taxon>Pseudomonadati</taxon>
        <taxon>Thermodesulfobacteriota</taxon>
        <taxon>Desulfuromonadia</taxon>
        <taxon>Geobacterales</taxon>
        <taxon>Geobacteraceae</taxon>
        <taxon>Geoanaerobacter</taxon>
    </lineage>
</organism>
<keyword evidence="5" id="KW-1185">Reference proteome</keyword>
<dbReference type="SUPFAM" id="SSF49764">
    <property type="entry name" value="HSP20-like chaperones"/>
    <property type="match status" value="1"/>
</dbReference>
<dbReference type="PANTHER" id="PTHR11527">
    <property type="entry name" value="HEAT-SHOCK PROTEIN 20 FAMILY MEMBER"/>
    <property type="match status" value="1"/>
</dbReference>
<gene>
    <name evidence="4" type="ORF">KI809_06870</name>
</gene>